<gene>
    <name evidence="2" type="ORF">ERUC_LOCUS43020</name>
</gene>
<keyword evidence="1" id="KW-0472">Membrane</keyword>
<accession>A0ABC8M2S6</accession>
<feature type="transmembrane region" description="Helical" evidence="1">
    <location>
        <begin position="12"/>
        <end position="33"/>
    </location>
</feature>
<dbReference type="Proteomes" id="UP001642260">
    <property type="component" value="Unassembled WGS sequence"/>
</dbReference>
<reference evidence="2 3" key="1">
    <citation type="submission" date="2022-03" db="EMBL/GenBank/DDBJ databases">
        <authorList>
            <person name="Macdonald S."/>
            <person name="Ahmed S."/>
            <person name="Newling K."/>
        </authorList>
    </citation>
    <scope>NUCLEOTIDE SEQUENCE [LARGE SCALE GENOMIC DNA]</scope>
</reference>
<protein>
    <submittedName>
        <fullName evidence="2">Uncharacterized protein</fullName>
    </submittedName>
</protein>
<keyword evidence="1" id="KW-0812">Transmembrane</keyword>
<proteinExistence type="predicted"/>
<organism evidence="2 3">
    <name type="scientific">Eruca vesicaria subsp. sativa</name>
    <name type="common">Garden rocket</name>
    <name type="synonym">Eruca sativa</name>
    <dbReference type="NCBI Taxonomy" id="29727"/>
    <lineage>
        <taxon>Eukaryota</taxon>
        <taxon>Viridiplantae</taxon>
        <taxon>Streptophyta</taxon>
        <taxon>Embryophyta</taxon>
        <taxon>Tracheophyta</taxon>
        <taxon>Spermatophyta</taxon>
        <taxon>Magnoliopsida</taxon>
        <taxon>eudicotyledons</taxon>
        <taxon>Gunneridae</taxon>
        <taxon>Pentapetalae</taxon>
        <taxon>rosids</taxon>
        <taxon>malvids</taxon>
        <taxon>Brassicales</taxon>
        <taxon>Brassicaceae</taxon>
        <taxon>Brassiceae</taxon>
        <taxon>Eruca</taxon>
    </lineage>
</organism>
<comment type="caution">
    <text evidence="2">The sequence shown here is derived from an EMBL/GenBank/DDBJ whole genome shotgun (WGS) entry which is preliminary data.</text>
</comment>
<dbReference type="AlphaFoldDB" id="A0ABC8M2S6"/>
<keyword evidence="3" id="KW-1185">Reference proteome</keyword>
<sequence length="67" mass="7449">MRELKHLKTSRAIHGLPLDIVGTYILISMLLVMDIFEKLTGTTTNPDSSLLIPFGYGVSGRVQWCSI</sequence>
<evidence type="ECO:0000256" key="1">
    <source>
        <dbReference type="SAM" id="Phobius"/>
    </source>
</evidence>
<dbReference type="EMBL" id="CAKOAT010899598">
    <property type="protein sequence ID" value="CAH8390537.1"/>
    <property type="molecule type" value="Genomic_DNA"/>
</dbReference>
<name>A0ABC8M2S6_ERUVS</name>
<evidence type="ECO:0000313" key="3">
    <source>
        <dbReference type="Proteomes" id="UP001642260"/>
    </source>
</evidence>
<evidence type="ECO:0000313" key="2">
    <source>
        <dbReference type="EMBL" id="CAH8390537.1"/>
    </source>
</evidence>
<keyword evidence="1" id="KW-1133">Transmembrane helix</keyword>